<evidence type="ECO:0000313" key="4">
    <source>
        <dbReference type="Proteomes" id="UP000837801"/>
    </source>
</evidence>
<keyword evidence="4" id="KW-1185">Reference proteome</keyword>
<comment type="caution">
    <text evidence="3">The sequence shown here is derived from an EMBL/GenBank/DDBJ whole genome shotgun (WGS) entry which is preliminary data.</text>
</comment>
<feature type="region of interest" description="Disordered" evidence="2">
    <location>
        <begin position="1"/>
        <end position="38"/>
    </location>
</feature>
<organism evidence="3 4">
    <name type="scientific">[Candida] railenensis</name>
    <dbReference type="NCBI Taxonomy" id="45579"/>
    <lineage>
        <taxon>Eukaryota</taxon>
        <taxon>Fungi</taxon>
        <taxon>Dikarya</taxon>
        <taxon>Ascomycota</taxon>
        <taxon>Saccharomycotina</taxon>
        <taxon>Pichiomycetes</taxon>
        <taxon>Debaryomycetaceae</taxon>
        <taxon>Kurtzmaniella</taxon>
    </lineage>
</organism>
<evidence type="ECO:0000256" key="1">
    <source>
        <dbReference type="SAM" id="Coils"/>
    </source>
</evidence>
<gene>
    <name evidence="3" type="ORF">CLIB1423_02S05424</name>
</gene>
<feature type="region of interest" description="Disordered" evidence="2">
    <location>
        <begin position="202"/>
        <end position="228"/>
    </location>
</feature>
<feature type="coiled-coil region" evidence="1">
    <location>
        <begin position="290"/>
        <end position="317"/>
    </location>
</feature>
<keyword evidence="1" id="KW-0175">Coiled coil</keyword>
<reference evidence="3" key="1">
    <citation type="submission" date="2022-03" db="EMBL/GenBank/DDBJ databases">
        <authorList>
            <person name="Legras J.-L."/>
            <person name="Devillers H."/>
            <person name="Grondin C."/>
        </authorList>
    </citation>
    <scope>NUCLEOTIDE SEQUENCE</scope>
    <source>
        <strain evidence="3">CLIB 1423</strain>
    </source>
</reference>
<sequence length="707" mass="80346">MFKKFFVKPSSVQSDAKSSPSSSGSSTDHLGEKDIPSLKRRHSSVLPYSESLFLNASQKAVESDDISIDPFEHPSIRRSKSIAEGMLDRNGKGYKASTLKLSKSVRFESDDRFAERGLALFDSSFEHVISKELSQGLETGEFKQKVECFPKISSFKPSPAKSITSSSYCDISESDPRLDFLTLKEYKTFESNEQQMVTLWTEDNESVGTERPLTTNSNDSSQGCNDSSYLRKYPSRSSSIENHIISNEDMSLILEYLSPFIEYDSSTMSKNVSTFHVLVKNAAIAANGMVAKKNSRILELEEELHSLKQDYERDLDSFGNAIDQVDSKIESISNRIELVFQEESKVSLAIQAEKIKLASLSEVLECIHKHNTEKMPLNEFLQQILDNSCTLRGKEVAMSEIETEMRSKVSVLEQKLCKAQADETYKAELLNKSVLELKDEIMAKDKVIQDIQNSLIELQKVNRNLGIDLEACSQKFQSSESQLNIEMARNVSMKSTIKNLQDKENKSQVLFTELELENQSTSSSYEYELKLQTIEIKKLIKENKMFINTINERDGQIGKLKCSIQRYHAKLKNANQSNKMLKFHLIEMIQIVAIRLSDFIEQDSNNLVQDALQIITSSEDLHSTIESDKELESLSVNKVLLESVIHFVSSAIENLIEIFKQNEIMLKIELDNKAGAYHNMLEKLIDMMSERGIINSPTRRRIRTKFN</sequence>
<accession>A0A9P0QLE7</accession>
<feature type="compositionally biased region" description="Polar residues" evidence="2">
    <location>
        <begin position="212"/>
        <end position="228"/>
    </location>
</feature>
<dbReference type="OrthoDB" id="4023733at2759"/>
<dbReference type="EMBL" id="CAKXYY010000002">
    <property type="protein sequence ID" value="CAH2350798.1"/>
    <property type="molecule type" value="Genomic_DNA"/>
</dbReference>
<dbReference type="Proteomes" id="UP000837801">
    <property type="component" value="Unassembled WGS sequence"/>
</dbReference>
<evidence type="ECO:0000313" key="3">
    <source>
        <dbReference type="EMBL" id="CAH2350798.1"/>
    </source>
</evidence>
<feature type="compositionally biased region" description="Low complexity" evidence="2">
    <location>
        <begin position="10"/>
        <end position="26"/>
    </location>
</feature>
<evidence type="ECO:0000256" key="2">
    <source>
        <dbReference type="SAM" id="MobiDB-lite"/>
    </source>
</evidence>
<name>A0A9P0QLE7_9ASCO</name>
<protein>
    <submittedName>
        <fullName evidence="3">Uncharacterized protein</fullName>
    </submittedName>
</protein>
<dbReference type="AlphaFoldDB" id="A0A9P0QLE7"/>
<proteinExistence type="predicted"/>